<dbReference type="AlphaFoldDB" id="A0A061ABM3"/>
<keyword evidence="2" id="KW-1185">Reference proteome</keyword>
<sequence length="119" mass="13630">MKKLFTVFTFLLLILVLIGCTDSVQEAPVEVQNIVITGNILEAELHIQDVTDDLDIIKEIAHESIYKVFENYKTDFEGIRMKLYFEVIINDISLGIIYYDLNRSIEEPGLVFNSDTLAL</sequence>
<dbReference type="PROSITE" id="PS51257">
    <property type="entry name" value="PROKAR_LIPOPROTEIN"/>
    <property type="match status" value="1"/>
</dbReference>
<dbReference type="InParanoid" id="A0A061ABM3"/>
<evidence type="ECO:0000313" key="1">
    <source>
        <dbReference type="EMBL" id="CDR30809.1"/>
    </source>
</evidence>
<accession>A0A061ABM3</accession>
<dbReference type="KEGG" id="aoc:Aocu_07360"/>
<evidence type="ECO:0000313" key="2">
    <source>
        <dbReference type="Proteomes" id="UP000032434"/>
    </source>
</evidence>
<dbReference type="Proteomes" id="UP000032434">
    <property type="component" value="Chromosome 1"/>
</dbReference>
<gene>
    <name evidence="1" type="ORF">Aocu_07360</name>
</gene>
<organism evidence="1 2">
    <name type="scientific">Acholeplasma oculi</name>
    <dbReference type="NCBI Taxonomy" id="35623"/>
    <lineage>
        <taxon>Bacteria</taxon>
        <taxon>Bacillati</taxon>
        <taxon>Mycoplasmatota</taxon>
        <taxon>Mollicutes</taxon>
        <taxon>Acholeplasmatales</taxon>
        <taxon>Acholeplasmataceae</taxon>
        <taxon>Acholeplasma</taxon>
    </lineage>
</organism>
<protein>
    <recommendedName>
        <fullName evidence="3">Lipoprotein</fullName>
    </recommendedName>
</protein>
<dbReference type="EMBL" id="LK028559">
    <property type="protein sequence ID" value="CDR30809.1"/>
    <property type="molecule type" value="Genomic_DNA"/>
</dbReference>
<dbReference type="HOGENOM" id="CLU_2056205_0_0_14"/>
<reference evidence="2" key="1">
    <citation type="submission" date="2014-05" db="EMBL/GenBank/DDBJ databases">
        <authorList>
            <person name="Kube M."/>
        </authorList>
    </citation>
    <scope>NUCLEOTIDE SEQUENCE [LARGE SCALE GENOMIC DNA]</scope>
</reference>
<dbReference type="STRING" id="35623.Aocu_07360"/>
<name>A0A061ABM3_9MOLU</name>
<dbReference type="PATRIC" id="fig|35623.3.peg.736"/>
<evidence type="ECO:0008006" key="3">
    <source>
        <dbReference type="Google" id="ProtNLM"/>
    </source>
</evidence>
<proteinExistence type="predicted"/>
<dbReference type="RefSeq" id="WP_045749309.1">
    <property type="nucleotide sequence ID" value="NZ_FUZK01000001.1"/>
</dbReference>